<proteinExistence type="predicted"/>
<dbReference type="WBParaSite" id="JU765_v2.g2577.t1">
    <property type="protein sequence ID" value="JU765_v2.g2577.t1"/>
    <property type="gene ID" value="JU765_v2.g2577"/>
</dbReference>
<sequence>MISFDCISDMDAPPGYFRQKSKIAVQKLSDRTLEICNYLEKYGQKKMETQFAAIKTKSIYPSVLIDNAEKFKAQCDSTELKDQIENMITSIGKLCTGGESKLYVCHSKEKDKSKLEFLCALVYKYPYKDGEACGQCQPCKGEGCIKTLVCGSCRMCKACQTPIKCKECTGCETGFECEEIIPCGKCAACDRCQNTRSCGRCNVCKKICVTPVACNYILTTYSYKEKMNGTGLGIGISTIIGGLSIGLIALIFGIIIPGVGFTIAGGIGGGIAIGGSIVTGGTIISKSANTNINDERKEMLEACFVRQLVEQKIAMIEDGELYLTIEN</sequence>
<dbReference type="Proteomes" id="UP000887576">
    <property type="component" value="Unplaced"/>
</dbReference>
<name>A0AC34R1M0_9BILA</name>
<reference evidence="2" key="1">
    <citation type="submission" date="2022-11" db="UniProtKB">
        <authorList>
            <consortium name="WormBaseParasite"/>
        </authorList>
    </citation>
    <scope>IDENTIFICATION</scope>
</reference>
<evidence type="ECO:0000313" key="1">
    <source>
        <dbReference type="Proteomes" id="UP000887576"/>
    </source>
</evidence>
<organism evidence="1 2">
    <name type="scientific">Panagrolaimus sp. JU765</name>
    <dbReference type="NCBI Taxonomy" id="591449"/>
    <lineage>
        <taxon>Eukaryota</taxon>
        <taxon>Metazoa</taxon>
        <taxon>Ecdysozoa</taxon>
        <taxon>Nematoda</taxon>
        <taxon>Chromadorea</taxon>
        <taxon>Rhabditida</taxon>
        <taxon>Tylenchina</taxon>
        <taxon>Panagrolaimomorpha</taxon>
        <taxon>Panagrolaimoidea</taxon>
        <taxon>Panagrolaimidae</taxon>
        <taxon>Panagrolaimus</taxon>
    </lineage>
</organism>
<evidence type="ECO:0000313" key="2">
    <source>
        <dbReference type="WBParaSite" id="JU765_v2.g2577.t1"/>
    </source>
</evidence>
<protein>
    <submittedName>
        <fullName evidence="2">Uncharacterized protein</fullName>
    </submittedName>
</protein>
<accession>A0AC34R1M0</accession>